<sequence length="796" mass="86849">METSKEERLQLALDAARLGTFVWYADDRGEPDERMLELFNLPKDGTLSLSAALASMIHPDDRGRYADAVAAAFDPGGARELREDIRVMQSHGGYHWVAVSARAFFTGDPPVPYRLVGVAAEVTERYEAEARRDFLFTVSETLRALTDPAEIKTRSADLLGRHLSVSRALYLDVTHEPDSDYYVVERDFHDPGVASIAGRYRADDFGAGLFAEWRAGRAITVTDVRTDARVSEAERLAYPATDVRAFAAVPLVKEGSHVATLMLHQSTPRTWQPGELALVEEVAERTWAAVERAQAEKELRQSELRFREVVEVAPQLVWVGRCDGSVEFANENWTTSTGVDPDGMDHWAMLTAAAHPDEAAGLRADLARAEARCAAFEGELRLRQRSGGFRWFLMRIVPLSDGAGSVLKWFGVATDIDDRRRADEVLREEEHQVALRLQRALLPRAVESPAGTAVCARYEAGTVALEVGGDWYDAFALPDGQLAITVGDVVGHGLDAAIAMGALRVAMAALAPHSAGPGELLSQFDRFAREVDGAHFATACYAQYDPASGRLRYASAGHPPMLVIDADGSARWLDGGRSGPLTGKVDDQRPDATDRLEPGATLVLYSDGLIERRREPITVGLERLARAAVELHHLPVEQFCSRLISALGGERQRTDDTVVLCLRAVAQPYRRELRADATELSGMRRSLTAWCAVRHVADTTVARLMLAVGEAAANAIEHAYLGQTPRSVSVTVSQEPDGTLVVAIADTGSWRSPAHPGSDRGRGIMIMRRVSDTFERHTTAGGTTIRLRLSPNGPAA</sequence>
<keyword evidence="3" id="KW-0418">Kinase</keyword>
<keyword evidence="1" id="KW-0378">Hydrolase</keyword>
<dbReference type="InterPro" id="IPR052016">
    <property type="entry name" value="Bact_Sigma-Reg"/>
</dbReference>
<dbReference type="Pfam" id="PF01590">
    <property type="entry name" value="GAF"/>
    <property type="match status" value="1"/>
</dbReference>
<name>A0A8J3L3H5_9ACTN</name>
<dbReference type="InterPro" id="IPR000700">
    <property type="entry name" value="PAS-assoc_C"/>
</dbReference>
<dbReference type="SUPFAM" id="SSF81606">
    <property type="entry name" value="PP2C-like"/>
    <property type="match status" value="1"/>
</dbReference>
<dbReference type="InterPro" id="IPR001610">
    <property type="entry name" value="PAC"/>
</dbReference>
<dbReference type="CDD" id="cd00130">
    <property type="entry name" value="PAS"/>
    <property type="match status" value="2"/>
</dbReference>
<dbReference type="InterPro" id="IPR013655">
    <property type="entry name" value="PAS_fold_3"/>
</dbReference>
<accession>A0A8J3L3H5</accession>
<evidence type="ECO:0000313" key="4">
    <source>
        <dbReference type="Proteomes" id="UP000660339"/>
    </source>
</evidence>
<dbReference type="InterPro" id="IPR003018">
    <property type="entry name" value="GAF"/>
</dbReference>
<dbReference type="PANTHER" id="PTHR43156:SF2">
    <property type="entry name" value="STAGE II SPORULATION PROTEIN E"/>
    <property type="match status" value="1"/>
</dbReference>
<dbReference type="NCBIfam" id="TIGR00229">
    <property type="entry name" value="sensory_box"/>
    <property type="match status" value="1"/>
</dbReference>
<gene>
    <name evidence="3" type="ORF">Cme02nite_01420</name>
</gene>
<dbReference type="SUPFAM" id="SSF55874">
    <property type="entry name" value="ATPase domain of HSP90 chaperone/DNA topoisomerase II/histidine kinase"/>
    <property type="match status" value="1"/>
</dbReference>
<dbReference type="CDD" id="cd16936">
    <property type="entry name" value="HATPase_RsbW-like"/>
    <property type="match status" value="1"/>
</dbReference>
<dbReference type="InterPro" id="IPR001932">
    <property type="entry name" value="PPM-type_phosphatase-like_dom"/>
</dbReference>
<dbReference type="SMART" id="SM00086">
    <property type="entry name" value="PAC"/>
    <property type="match status" value="2"/>
</dbReference>
<dbReference type="InterPro" id="IPR000014">
    <property type="entry name" value="PAS"/>
</dbReference>
<dbReference type="SMART" id="SM00065">
    <property type="entry name" value="GAF"/>
    <property type="match status" value="1"/>
</dbReference>
<dbReference type="InterPro" id="IPR029016">
    <property type="entry name" value="GAF-like_dom_sf"/>
</dbReference>
<evidence type="ECO:0000313" key="3">
    <source>
        <dbReference type="EMBL" id="GIG11810.1"/>
    </source>
</evidence>
<dbReference type="Pfam" id="PF08447">
    <property type="entry name" value="PAS_3"/>
    <property type="match status" value="2"/>
</dbReference>
<dbReference type="Proteomes" id="UP000660339">
    <property type="component" value="Unassembled WGS sequence"/>
</dbReference>
<dbReference type="GO" id="GO:0016791">
    <property type="term" value="F:phosphatase activity"/>
    <property type="evidence" value="ECO:0007669"/>
    <property type="project" value="TreeGrafter"/>
</dbReference>
<dbReference type="RefSeq" id="WP_166380594.1">
    <property type="nucleotide sequence ID" value="NZ_BAAATT010000011.1"/>
</dbReference>
<dbReference type="SUPFAM" id="SSF55785">
    <property type="entry name" value="PYP-like sensor domain (PAS domain)"/>
    <property type="match status" value="2"/>
</dbReference>
<dbReference type="AlphaFoldDB" id="A0A8J3L3H5"/>
<dbReference type="SUPFAM" id="SSF55781">
    <property type="entry name" value="GAF domain-like"/>
    <property type="match status" value="1"/>
</dbReference>
<dbReference type="Gene3D" id="3.60.40.10">
    <property type="entry name" value="PPM-type phosphatase domain"/>
    <property type="match status" value="1"/>
</dbReference>
<dbReference type="PROSITE" id="PS50113">
    <property type="entry name" value="PAC"/>
    <property type="match status" value="1"/>
</dbReference>
<protein>
    <submittedName>
        <fullName evidence="3">Bifunctional protein kinase/phosphatase</fullName>
    </submittedName>
</protein>
<feature type="domain" description="PAC" evidence="2">
    <location>
        <begin position="376"/>
        <end position="428"/>
    </location>
</feature>
<dbReference type="SMART" id="SM00331">
    <property type="entry name" value="PP2C_SIG"/>
    <property type="match status" value="1"/>
</dbReference>
<evidence type="ECO:0000259" key="2">
    <source>
        <dbReference type="PROSITE" id="PS50113"/>
    </source>
</evidence>
<keyword evidence="3" id="KW-0808">Transferase</keyword>
<keyword evidence="4" id="KW-1185">Reference proteome</keyword>
<dbReference type="GO" id="GO:0016301">
    <property type="term" value="F:kinase activity"/>
    <property type="evidence" value="ECO:0007669"/>
    <property type="project" value="UniProtKB-KW"/>
</dbReference>
<dbReference type="InterPro" id="IPR036890">
    <property type="entry name" value="HATPase_C_sf"/>
</dbReference>
<dbReference type="Gene3D" id="3.30.450.20">
    <property type="entry name" value="PAS domain"/>
    <property type="match status" value="2"/>
</dbReference>
<dbReference type="PANTHER" id="PTHR43156">
    <property type="entry name" value="STAGE II SPORULATION PROTEIN E-RELATED"/>
    <property type="match status" value="1"/>
</dbReference>
<dbReference type="Gene3D" id="3.30.450.40">
    <property type="match status" value="1"/>
</dbReference>
<dbReference type="InterPro" id="IPR003594">
    <property type="entry name" value="HATPase_dom"/>
</dbReference>
<reference evidence="3" key="1">
    <citation type="submission" date="2021-01" db="EMBL/GenBank/DDBJ databases">
        <title>Whole genome shotgun sequence of Catellatospora methionotrophica NBRC 14553.</title>
        <authorList>
            <person name="Komaki H."/>
            <person name="Tamura T."/>
        </authorList>
    </citation>
    <scope>NUCLEOTIDE SEQUENCE</scope>
    <source>
        <strain evidence="3">NBRC 14553</strain>
    </source>
</reference>
<dbReference type="FunFam" id="3.30.450.20:FF:000099">
    <property type="entry name" value="Sensory box sensor histidine kinase"/>
    <property type="match status" value="1"/>
</dbReference>
<evidence type="ECO:0000256" key="1">
    <source>
        <dbReference type="ARBA" id="ARBA00022801"/>
    </source>
</evidence>
<dbReference type="SMART" id="SM00091">
    <property type="entry name" value="PAS"/>
    <property type="match status" value="2"/>
</dbReference>
<comment type="caution">
    <text evidence="3">The sequence shown here is derived from an EMBL/GenBank/DDBJ whole genome shotgun (WGS) entry which is preliminary data.</text>
</comment>
<dbReference type="EMBL" id="BONJ01000001">
    <property type="protein sequence ID" value="GIG11810.1"/>
    <property type="molecule type" value="Genomic_DNA"/>
</dbReference>
<proteinExistence type="predicted"/>
<dbReference type="Pfam" id="PF07228">
    <property type="entry name" value="SpoIIE"/>
    <property type="match status" value="1"/>
</dbReference>
<dbReference type="Gene3D" id="3.30.565.10">
    <property type="entry name" value="Histidine kinase-like ATPase, C-terminal domain"/>
    <property type="match status" value="1"/>
</dbReference>
<organism evidence="3 4">
    <name type="scientific">Catellatospora methionotrophica</name>
    <dbReference type="NCBI Taxonomy" id="121620"/>
    <lineage>
        <taxon>Bacteria</taxon>
        <taxon>Bacillati</taxon>
        <taxon>Actinomycetota</taxon>
        <taxon>Actinomycetes</taxon>
        <taxon>Micromonosporales</taxon>
        <taxon>Micromonosporaceae</taxon>
        <taxon>Catellatospora</taxon>
    </lineage>
</organism>
<dbReference type="InterPro" id="IPR036457">
    <property type="entry name" value="PPM-type-like_dom_sf"/>
</dbReference>
<dbReference type="InterPro" id="IPR035965">
    <property type="entry name" value="PAS-like_dom_sf"/>
</dbReference>
<dbReference type="Pfam" id="PF13581">
    <property type="entry name" value="HATPase_c_2"/>
    <property type="match status" value="1"/>
</dbReference>